<evidence type="ECO:0000313" key="1">
    <source>
        <dbReference type="EMBL" id="EAZ93306.1"/>
    </source>
</evidence>
<comment type="caution">
    <text evidence="1">The sequence shown here is derived from an EMBL/GenBank/DDBJ whole genome shotgun (WGS) entry which is preliminary data.</text>
</comment>
<dbReference type="EMBL" id="AAXW01000002">
    <property type="protein sequence ID" value="EAZ93306.1"/>
    <property type="molecule type" value="Genomic_DNA"/>
</dbReference>
<dbReference type="AlphaFoldDB" id="A3IHM4"/>
<evidence type="ECO:0000313" key="2">
    <source>
        <dbReference type="Proteomes" id="UP000003781"/>
    </source>
</evidence>
<name>A3IHM4_9CHRO</name>
<organism evidence="1 2">
    <name type="scientific">Crocosphaera chwakensis CCY0110</name>
    <dbReference type="NCBI Taxonomy" id="391612"/>
    <lineage>
        <taxon>Bacteria</taxon>
        <taxon>Bacillati</taxon>
        <taxon>Cyanobacteriota</taxon>
        <taxon>Cyanophyceae</taxon>
        <taxon>Oscillatoriophycideae</taxon>
        <taxon>Chroococcales</taxon>
        <taxon>Aphanothecaceae</taxon>
        <taxon>Crocosphaera</taxon>
        <taxon>Crocosphaera chwakensis</taxon>
    </lineage>
</organism>
<accession>A3IHM4</accession>
<dbReference type="Proteomes" id="UP000003781">
    <property type="component" value="Unassembled WGS sequence"/>
</dbReference>
<proteinExistence type="predicted"/>
<reference evidence="1 2" key="1">
    <citation type="submission" date="2007-03" db="EMBL/GenBank/DDBJ databases">
        <authorList>
            <person name="Stal L."/>
            <person name="Ferriera S."/>
            <person name="Johnson J."/>
            <person name="Kravitz S."/>
            <person name="Beeson K."/>
            <person name="Sutton G."/>
            <person name="Rogers Y.-H."/>
            <person name="Friedman R."/>
            <person name="Frazier M."/>
            <person name="Venter J.C."/>
        </authorList>
    </citation>
    <scope>NUCLEOTIDE SEQUENCE [LARGE SCALE GENOMIC DNA]</scope>
    <source>
        <strain evidence="1 2">CCY0110</strain>
    </source>
</reference>
<sequence>MTLPPIFLAEPLPTSSFLGVRCETRR</sequence>
<keyword evidence="2" id="KW-1185">Reference proteome</keyword>
<protein>
    <submittedName>
        <fullName evidence="1">Uncharacterized protein</fullName>
    </submittedName>
</protein>
<gene>
    <name evidence="1" type="ORF">CY0110_15962</name>
</gene>